<feature type="compositionally biased region" description="Basic and acidic residues" evidence="1">
    <location>
        <begin position="532"/>
        <end position="562"/>
    </location>
</feature>
<gene>
    <name evidence="4" type="primary">LOC108680354</name>
</gene>
<feature type="compositionally biased region" description="Polar residues" evidence="1">
    <location>
        <begin position="59"/>
        <end position="103"/>
    </location>
</feature>
<feature type="region of interest" description="Disordered" evidence="1">
    <location>
        <begin position="299"/>
        <end position="400"/>
    </location>
</feature>
<accession>A0A8B7PEV2</accession>
<evidence type="ECO:0000256" key="2">
    <source>
        <dbReference type="SAM" id="Phobius"/>
    </source>
</evidence>
<keyword evidence="2" id="KW-0812">Transmembrane</keyword>
<proteinExistence type="predicted"/>
<dbReference type="RefSeq" id="XP_018024648.1">
    <property type="nucleotide sequence ID" value="XM_018169159.2"/>
</dbReference>
<dbReference type="AlphaFoldDB" id="A0A8B7PEV2"/>
<feature type="compositionally biased region" description="Basic and acidic residues" evidence="1">
    <location>
        <begin position="345"/>
        <end position="357"/>
    </location>
</feature>
<feature type="region of interest" description="Disordered" evidence="1">
    <location>
        <begin position="166"/>
        <end position="187"/>
    </location>
</feature>
<feature type="region of interest" description="Disordered" evidence="1">
    <location>
        <begin position="46"/>
        <end position="106"/>
    </location>
</feature>
<feature type="compositionally biased region" description="Acidic residues" evidence="1">
    <location>
        <begin position="391"/>
        <end position="400"/>
    </location>
</feature>
<sequence length="562" mass="61189">MSALEYILLMLFIIGLLTCAYYAAICLPVVLEKALPSRYVDPERNYLIPEDGSDRNENNSESLNIANSGKPSQSKLNLNESYPSAPDTSKLQNEGDSFQSGDIASSGDVKKHSLCLQSYEDEEVPQNIRKLERLQQCRAESARTAPDRVSLLQGDDEDGLVVREPSVRSKHTGQPISPANFSPIVIPMTKMGTPSAPSHDERESEVFSSQPMNLSCKPNASSCEQLPSHSVVIVPRPQSVPPAMSMSKTHPPSHIVVTMPQPLMVAPVYDEPSGDEQPVNSLQQYLNAPPTVNVTVQPTEGKQEPEEFDVPSMIRPLSGSPYGWRDSVAEHEQDAGVRQSSSSLEKTKCNQDAEKIHPGAKITESELADVPCNTSVLSDDDPQNFSKYDHDESDSSDPEITEYNFEVPNELMPSANAVLADEIFTTPNVQVLSYASIDEASILETDASASDSIRVQVGDADGGSDTVDRDSNDDQLEEVDDTVPSERKESGLDHQSHSPDLLRRSPDGDSLHSADCEGSASGRSPSASLEASPRKHNETQHNNKLNDDFDTAYKKPAAESAV</sequence>
<keyword evidence="2" id="KW-0472">Membrane</keyword>
<organism evidence="3 4">
    <name type="scientific">Hyalella azteca</name>
    <name type="common">Amphipod</name>
    <dbReference type="NCBI Taxonomy" id="294128"/>
    <lineage>
        <taxon>Eukaryota</taxon>
        <taxon>Metazoa</taxon>
        <taxon>Ecdysozoa</taxon>
        <taxon>Arthropoda</taxon>
        <taxon>Crustacea</taxon>
        <taxon>Multicrustacea</taxon>
        <taxon>Malacostraca</taxon>
        <taxon>Eumalacostraca</taxon>
        <taxon>Peracarida</taxon>
        <taxon>Amphipoda</taxon>
        <taxon>Senticaudata</taxon>
        <taxon>Talitrida</taxon>
        <taxon>Talitroidea</taxon>
        <taxon>Hyalellidae</taxon>
        <taxon>Hyalella</taxon>
    </lineage>
</organism>
<dbReference type="OrthoDB" id="6373398at2759"/>
<feature type="compositionally biased region" description="Basic and acidic residues" evidence="1">
    <location>
        <begin position="484"/>
        <end position="515"/>
    </location>
</feature>
<keyword evidence="3" id="KW-1185">Reference proteome</keyword>
<feature type="compositionally biased region" description="Acidic residues" evidence="1">
    <location>
        <begin position="473"/>
        <end position="483"/>
    </location>
</feature>
<keyword evidence="2" id="KW-1133">Transmembrane helix</keyword>
<reference evidence="4" key="1">
    <citation type="submission" date="2025-08" db="UniProtKB">
        <authorList>
            <consortium name="RefSeq"/>
        </authorList>
    </citation>
    <scope>IDENTIFICATION</scope>
    <source>
        <tissue evidence="4">Whole organism</tissue>
    </source>
</reference>
<feature type="region of interest" description="Disordered" evidence="1">
    <location>
        <begin position="445"/>
        <end position="562"/>
    </location>
</feature>
<dbReference type="Proteomes" id="UP000694843">
    <property type="component" value="Unplaced"/>
</dbReference>
<protein>
    <submittedName>
        <fullName evidence="4">Uncharacterized protein LOC108680354</fullName>
    </submittedName>
</protein>
<feature type="transmembrane region" description="Helical" evidence="2">
    <location>
        <begin position="6"/>
        <end position="31"/>
    </location>
</feature>
<evidence type="ECO:0000313" key="3">
    <source>
        <dbReference type="Proteomes" id="UP000694843"/>
    </source>
</evidence>
<evidence type="ECO:0000313" key="4">
    <source>
        <dbReference type="RefSeq" id="XP_018024648.1"/>
    </source>
</evidence>
<name>A0A8B7PEV2_HYAAZ</name>
<evidence type="ECO:0000256" key="1">
    <source>
        <dbReference type="SAM" id="MobiDB-lite"/>
    </source>
</evidence>
<dbReference type="KEGG" id="hazt:108680354"/>
<dbReference type="GeneID" id="108680354"/>